<dbReference type="InterPro" id="IPR051393">
    <property type="entry name" value="ABC_transporter_permease"/>
</dbReference>
<evidence type="ECO:0000259" key="8">
    <source>
        <dbReference type="PROSITE" id="PS50928"/>
    </source>
</evidence>
<feature type="transmembrane region" description="Helical" evidence="7">
    <location>
        <begin position="211"/>
        <end position="232"/>
    </location>
</feature>
<dbReference type="CDD" id="cd06261">
    <property type="entry name" value="TM_PBP2"/>
    <property type="match status" value="1"/>
</dbReference>
<dbReference type="InterPro" id="IPR000515">
    <property type="entry name" value="MetI-like"/>
</dbReference>
<reference evidence="9 10" key="1">
    <citation type="submission" date="2020-08" db="EMBL/GenBank/DDBJ databases">
        <title>Sequencing the genomes of 1000 actinobacteria strains.</title>
        <authorList>
            <person name="Klenk H.-P."/>
        </authorList>
    </citation>
    <scope>NUCLEOTIDE SEQUENCE [LARGE SCALE GENOMIC DNA]</scope>
    <source>
        <strain evidence="9 10">DSM 45362</strain>
    </source>
</reference>
<dbReference type="GO" id="GO:0055085">
    <property type="term" value="P:transmembrane transport"/>
    <property type="evidence" value="ECO:0007669"/>
    <property type="project" value="InterPro"/>
</dbReference>
<evidence type="ECO:0000256" key="5">
    <source>
        <dbReference type="ARBA" id="ARBA00022989"/>
    </source>
</evidence>
<feature type="transmembrane region" description="Helical" evidence="7">
    <location>
        <begin position="151"/>
        <end position="170"/>
    </location>
</feature>
<keyword evidence="4 7" id="KW-0812">Transmembrane</keyword>
<feature type="transmembrane region" description="Helical" evidence="7">
    <location>
        <begin position="15"/>
        <end position="38"/>
    </location>
</feature>
<keyword evidence="6 7" id="KW-0472">Membrane</keyword>
<accession>A0A841BW81</accession>
<comment type="subcellular location">
    <subcellularLocation>
        <location evidence="1 7">Cell membrane</location>
        <topology evidence="1 7">Multi-pass membrane protein</topology>
    </subcellularLocation>
</comment>
<dbReference type="Pfam" id="PF00528">
    <property type="entry name" value="BPD_transp_1"/>
    <property type="match status" value="1"/>
</dbReference>
<dbReference type="PROSITE" id="PS50928">
    <property type="entry name" value="ABC_TM1"/>
    <property type="match status" value="1"/>
</dbReference>
<dbReference type="SUPFAM" id="SSF160964">
    <property type="entry name" value="MalF N-terminal region-like"/>
    <property type="match status" value="1"/>
</dbReference>
<dbReference type="GO" id="GO:0005886">
    <property type="term" value="C:plasma membrane"/>
    <property type="evidence" value="ECO:0007669"/>
    <property type="project" value="UniProtKB-SubCell"/>
</dbReference>
<dbReference type="RefSeq" id="WP_184839434.1">
    <property type="nucleotide sequence ID" value="NZ_JACHMN010000002.1"/>
</dbReference>
<evidence type="ECO:0000256" key="6">
    <source>
        <dbReference type="ARBA" id="ARBA00023136"/>
    </source>
</evidence>
<feature type="transmembrane region" description="Helical" evidence="7">
    <location>
        <begin position="276"/>
        <end position="296"/>
    </location>
</feature>
<feature type="transmembrane region" description="Helical" evidence="7">
    <location>
        <begin position="109"/>
        <end position="131"/>
    </location>
</feature>
<protein>
    <submittedName>
        <fullName evidence="9">Cellobiose transport system permease protein</fullName>
    </submittedName>
</protein>
<comment type="similarity">
    <text evidence="7">Belongs to the binding-protein-dependent transport system permease family.</text>
</comment>
<feature type="domain" description="ABC transmembrane type-1" evidence="8">
    <location>
        <begin position="72"/>
        <end position="292"/>
    </location>
</feature>
<evidence type="ECO:0000256" key="2">
    <source>
        <dbReference type="ARBA" id="ARBA00022448"/>
    </source>
</evidence>
<proteinExistence type="inferred from homology"/>
<name>A0A841BW81_9ACTN</name>
<dbReference type="AlphaFoldDB" id="A0A841BW81"/>
<comment type="caution">
    <text evidence="9">The sequence shown here is derived from an EMBL/GenBank/DDBJ whole genome shotgun (WGS) entry which is preliminary data.</text>
</comment>
<dbReference type="Gene3D" id="1.10.3720.10">
    <property type="entry name" value="MetI-like"/>
    <property type="match status" value="1"/>
</dbReference>
<feature type="transmembrane region" description="Helical" evidence="7">
    <location>
        <begin position="76"/>
        <end position="97"/>
    </location>
</feature>
<dbReference type="SUPFAM" id="SSF161098">
    <property type="entry name" value="MetI-like"/>
    <property type="match status" value="1"/>
</dbReference>
<keyword evidence="10" id="KW-1185">Reference proteome</keyword>
<evidence type="ECO:0000313" key="9">
    <source>
        <dbReference type="EMBL" id="MBB5871409.1"/>
    </source>
</evidence>
<organism evidence="9 10">
    <name type="scientific">Allocatelliglobosispora scoriae</name>
    <dbReference type="NCBI Taxonomy" id="643052"/>
    <lineage>
        <taxon>Bacteria</taxon>
        <taxon>Bacillati</taxon>
        <taxon>Actinomycetota</taxon>
        <taxon>Actinomycetes</taxon>
        <taxon>Micromonosporales</taxon>
        <taxon>Micromonosporaceae</taxon>
        <taxon>Allocatelliglobosispora</taxon>
    </lineage>
</organism>
<dbReference type="EMBL" id="JACHMN010000002">
    <property type="protein sequence ID" value="MBB5871409.1"/>
    <property type="molecule type" value="Genomic_DNA"/>
</dbReference>
<evidence type="ECO:0000256" key="4">
    <source>
        <dbReference type="ARBA" id="ARBA00022692"/>
    </source>
</evidence>
<keyword evidence="2 7" id="KW-0813">Transport</keyword>
<dbReference type="InterPro" id="IPR035906">
    <property type="entry name" value="MetI-like_sf"/>
</dbReference>
<keyword evidence="3" id="KW-1003">Cell membrane</keyword>
<sequence length="303" mass="34136">MRARFYRFDQATSPYLYILPFFVLFGIFGLYPLGYTAWVSLHDWSLLSDEHPFVGLKNYGELLADPYFWNALRNTISIMLLSTVPQLIFAILLANMLNRKIRLQTLFRLGMLLPNVTSVVAVAVIFSQLFGRDFGLINWILETLGLGRIDWQAGTASSHIAIAVMIIWRWTGYNTLIFLAAMQAVPKDLYEAATLDGATPMQQLRRITLPMIRPTLIFTVIISTIYGMQIFAEPQVFAGSNAGALSGGNARQFQTLTLYLVENGFSKGFEFGYASAVAWVMFLIIIVFALINFVLVRRVRSAS</sequence>
<dbReference type="PANTHER" id="PTHR30193:SF37">
    <property type="entry name" value="INNER MEMBRANE ABC TRANSPORTER PERMEASE PROTEIN YCJO"/>
    <property type="match status" value="1"/>
</dbReference>
<evidence type="ECO:0000256" key="7">
    <source>
        <dbReference type="RuleBase" id="RU363032"/>
    </source>
</evidence>
<evidence type="ECO:0000313" key="10">
    <source>
        <dbReference type="Proteomes" id="UP000587527"/>
    </source>
</evidence>
<evidence type="ECO:0000256" key="1">
    <source>
        <dbReference type="ARBA" id="ARBA00004651"/>
    </source>
</evidence>
<keyword evidence="5 7" id="KW-1133">Transmembrane helix</keyword>
<dbReference type="Proteomes" id="UP000587527">
    <property type="component" value="Unassembled WGS sequence"/>
</dbReference>
<evidence type="ECO:0000256" key="3">
    <source>
        <dbReference type="ARBA" id="ARBA00022475"/>
    </source>
</evidence>
<gene>
    <name evidence="9" type="ORF">F4553_004788</name>
</gene>
<dbReference type="PANTHER" id="PTHR30193">
    <property type="entry name" value="ABC TRANSPORTER PERMEASE PROTEIN"/>
    <property type="match status" value="1"/>
</dbReference>